<dbReference type="PANTHER" id="PTHR24173">
    <property type="entry name" value="ANKYRIN REPEAT CONTAINING"/>
    <property type="match status" value="1"/>
</dbReference>
<evidence type="ECO:0000313" key="5">
    <source>
        <dbReference type="Proteomes" id="UP001470230"/>
    </source>
</evidence>
<protein>
    <recommendedName>
        <fullName evidence="6">DUF3447 domain-containing protein</fullName>
    </recommendedName>
</protein>
<reference evidence="4 5" key="1">
    <citation type="submission" date="2024-04" db="EMBL/GenBank/DDBJ databases">
        <title>Tritrichomonas musculus Genome.</title>
        <authorList>
            <person name="Alves-Ferreira E."/>
            <person name="Grigg M."/>
            <person name="Lorenzi H."/>
            <person name="Galac M."/>
        </authorList>
    </citation>
    <scope>NUCLEOTIDE SEQUENCE [LARGE SCALE GENOMIC DNA]</scope>
    <source>
        <strain evidence="4 5">EAF2021</strain>
    </source>
</reference>
<dbReference type="InterPro" id="IPR036770">
    <property type="entry name" value="Ankyrin_rpt-contain_sf"/>
</dbReference>
<evidence type="ECO:0000256" key="1">
    <source>
        <dbReference type="ARBA" id="ARBA00022737"/>
    </source>
</evidence>
<accession>A0ABR2L429</accession>
<keyword evidence="5" id="KW-1185">Reference proteome</keyword>
<keyword evidence="1" id="KW-0677">Repeat</keyword>
<dbReference type="InterPro" id="IPR002110">
    <property type="entry name" value="Ankyrin_rpt"/>
</dbReference>
<evidence type="ECO:0000256" key="2">
    <source>
        <dbReference type="ARBA" id="ARBA00023043"/>
    </source>
</evidence>
<dbReference type="SMART" id="SM00248">
    <property type="entry name" value="ANK"/>
    <property type="match status" value="11"/>
</dbReference>
<dbReference type="Gene3D" id="1.25.40.20">
    <property type="entry name" value="Ankyrin repeat-containing domain"/>
    <property type="match status" value="4"/>
</dbReference>
<evidence type="ECO:0000313" key="4">
    <source>
        <dbReference type="EMBL" id="KAK8897751.1"/>
    </source>
</evidence>
<dbReference type="Pfam" id="PF12796">
    <property type="entry name" value="Ank_2"/>
    <property type="match status" value="4"/>
</dbReference>
<comment type="caution">
    <text evidence="4">The sequence shown here is derived from an EMBL/GenBank/DDBJ whole genome shotgun (WGS) entry which is preliminary data.</text>
</comment>
<feature type="repeat" description="ANK" evidence="3">
    <location>
        <begin position="743"/>
        <end position="766"/>
    </location>
</feature>
<evidence type="ECO:0008006" key="6">
    <source>
        <dbReference type="Google" id="ProtNLM"/>
    </source>
</evidence>
<dbReference type="SUPFAM" id="SSF48403">
    <property type="entry name" value="Ankyrin repeat"/>
    <property type="match status" value="2"/>
</dbReference>
<organism evidence="4 5">
    <name type="scientific">Tritrichomonas musculus</name>
    <dbReference type="NCBI Taxonomy" id="1915356"/>
    <lineage>
        <taxon>Eukaryota</taxon>
        <taxon>Metamonada</taxon>
        <taxon>Parabasalia</taxon>
        <taxon>Tritrichomonadida</taxon>
        <taxon>Tritrichomonadidae</taxon>
        <taxon>Tritrichomonas</taxon>
    </lineage>
</organism>
<name>A0ABR2L429_9EUKA</name>
<gene>
    <name evidence="4" type="ORF">M9Y10_015716</name>
</gene>
<dbReference type="PROSITE" id="PS50297">
    <property type="entry name" value="ANK_REP_REGION"/>
    <property type="match status" value="1"/>
</dbReference>
<dbReference type="EMBL" id="JAPFFF010000002">
    <property type="protein sequence ID" value="KAK8897751.1"/>
    <property type="molecule type" value="Genomic_DNA"/>
</dbReference>
<dbReference type="PROSITE" id="PS50088">
    <property type="entry name" value="ANK_REPEAT"/>
    <property type="match status" value="1"/>
</dbReference>
<dbReference type="PANTHER" id="PTHR24173:SF74">
    <property type="entry name" value="ANKYRIN REPEAT DOMAIN-CONTAINING PROTEIN 16"/>
    <property type="match status" value="1"/>
</dbReference>
<sequence length="796" mass="93473">MYVQEYLAKMKELQNLLLDYIDDEVNDQNKFQNLISFIKSQKIISNKHQLTELIHLIASIIDYHYRTINFYENIFNIILFIKEELKHYYTNYEIFNFFKNNKRVILFLSEENIINLEELEQIKLYYLDYMINRIDFYLFKKIKDIFRLLLIPYNKNELKNMEYKDNDLLKLIQKDLIDEFILQTNKSMIDLGKDENSSLETNIFIQKIHFAKLIEYAAFYGSIQIFKYLMIKGCILTPRLWLFAIHGRNAEIIHILEDCNIQPEDESYEKCLEFAIRCHHNEIANYILSKYIENSEISSYILKKSLKCYNYTFIQPDLINSNAFCDLCKRDYYFLAENILQNDKSIDINLLYPGKIEKTALLCAAKKGNTEIVQLLLECKDIDVNKKSSNTGEAIYESTPLFEAVLNRNHKIIHALLDCKDIDVNMKSEISGQQLTPLNIAIRNDDIESARLLIERNDMNINHKSLLFYDFYHEMYTEEATPLYQAAEYSSKEMVELLLSRKDIDVNIKSFITVEYHNDSPEFENEPDYKEDTPLYIAVSRGRKEVVCLLLSQEKIDVNIPLKMFYEDKLHVSVERCALHKAVYSGHTEIVKMLLENANIDVNAKYYNDKDKDIWSEESMKSSKMRASRYKLKEWSDCSNEKNALCIAIENGIIDTVQLLIEHPAIDVNIKSLEKSFHYSCGNEFDEKRLINLTPLYLAIQKNNIQVVQLLIAHKKIDINAKSTFYSCKFKEIELSDEQIVDKEETALHCAVSNGNLDIIKLLLKHKNIDINDIDKQGKKAIELTNNNEIISLFDE</sequence>
<evidence type="ECO:0000256" key="3">
    <source>
        <dbReference type="PROSITE-ProRule" id="PRU00023"/>
    </source>
</evidence>
<dbReference type="Proteomes" id="UP001470230">
    <property type="component" value="Unassembled WGS sequence"/>
</dbReference>
<proteinExistence type="predicted"/>
<keyword evidence="2 3" id="KW-0040">ANK repeat</keyword>